<dbReference type="AlphaFoldDB" id="A0AAN8A2Q8"/>
<proteinExistence type="predicted"/>
<comment type="caution">
    <text evidence="2">The sequence shown here is derived from an EMBL/GenBank/DDBJ whole genome shotgun (WGS) entry which is preliminary data.</text>
</comment>
<accession>A0AAN8A2Q8</accession>
<keyword evidence="3" id="KW-1185">Reference proteome</keyword>
<dbReference type="EMBL" id="JAUZQC010000024">
    <property type="protein sequence ID" value="KAK5849253.1"/>
    <property type="molecule type" value="Genomic_DNA"/>
</dbReference>
<gene>
    <name evidence="2" type="ORF">PBY51_008906</name>
</gene>
<feature type="region of interest" description="Disordered" evidence="1">
    <location>
        <begin position="70"/>
        <end position="103"/>
    </location>
</feature>
<name>A0AAN8A2Q8_ELEMC</name>
<reference evidence="2 3" key="2">
    <citation type="journal article" date="2023" name="Mol. Biol. Evol.">
        <title>Genomics of Secondarily Temperate Adaptation in the Only Non-Antarctic Icefish.</title>
        <authorList>
            <person name="Rivera-Colon A.G."/>
            <person name="Rayamajhi N."/>
            <person name="Minhas B.F."/>
            <person name="Madrigal G."/>
            <person name="Bilyk K.T."/>
            <person name="Yoon V."/>
            <person name="Hune M."/>
            <person name="Gregory S."/>
            <person name="Cheng C.H.C."/>
            <person name="Catchen J.M."/>
        </authorList>
    </citation>
    <scope>NUCLEOTIDE SEQUENCE [LARGE SCALE GENOMIC DNA]</scope>
    <source>
        <strain evidence="2">JMC-PN-2008</strain>
    </source>
</reference>
<evidence type="ECO:0000313" key="3">
    <source>
        <dbReference type="Proteomes" id="UP001346869"/>
    </source>
</evidence>
<protein>
    <submittedName>
        <fullName evidence="2">Uncharacterized protein</fullName>
    </submittedName>
</protein>
<organism evidence="2 3">
    <name type="scientific">Eleginops maclovinus</name>
    <name type="common">Patagonian blennie</name>
    <name type="synonym">Eleginus maclovinus</name>
    <dbReference type="NCBI Taxonomy" id="56733"/>
    <lineage>
        <taxon>Eukaryota</taxon>
        <taxon>Metazoa</taxon>
        <taxon>Chordata</taxon>
        <taxon>Craniata</taxon>
        <taxon>Vertebrata</taxon>
        <taxon>Euteleostomi</taxon>
        <taxon>Actinopterygii</taxon>
        <taxon>Neopterygii</taxon>
        <taxon>Teleostei</taxon>
        <taxon>Neoteleostei</taxon>
        <taxon>Acanthomorphata</taxon>
        <taxon>Eupercaria</taxon>
        <taxon>Perciformes</taxon>
        <taxon>Notothenioidei</taxon>
        <taxon>Eleginopidae</taxon>
        <taxon>Eleginops</taxon>
    </lineage>
</organism>
<evidence type="ECO:0000313" key="2">
    <source>
        <dbReference type="EMBL" id="KAK5849253.1"/>
    </source>
</evidence>
<evidence type="ECO:0000256" key="1">
    <source>
        <dbReference type="SAM" id="MobiDB-lite"/>
    </source>
</evidence>
<reference evidence="2 3" key="1">
    <citation type="journal article" date="2023" name="Genes (Basel)">
        <title>Chromosome-Level Genome Assembly and Circadian Gene Repertoire of the Patagonia Blennie Eleginops maclovinus-The Closest Ancestral Proxy of Antarctic Cryonotothenioids.</title>
        <authorList>
            <person name="Cheng C.C."/>
            <person name="Rivera-Colon A.G."/>
            <person name="Minhas B.F."/>
            <person name="Wilson L."/>
            <person name="Rayamajhi N."/>
            <person name="Vargas-Chacoff L."/>
            <person name="Catchen J.M."/>
        </authorList>
    </citation>
    <scope>NUCLEOTIDE SEQUENCE [LARGE SCALE GENOMIC DNA]</scope>
    <source>
        <strain evidence="2">JMC-PN-2008</strain>
    </source>
</reference>
<dbReference type="Proteomes" id="UP001346869">
    <property type="component" value="Unassembled WGS sequence"/>
</dbReference>
<sequence length="103" mass="11001">MVWNTEEGCVGLWLRTASRSIFPCLKPQCLGNGRTAGAFRGYGAGDEGSRSREAKLRGDFPSRGFFISGREEVSAMPPLPEPGGKQANCSPQEQGPGSKLDPT</sequence>